<keyword evidence="4" id="KW-1185">Reference proteome</keyword>
<comment type="caution">
    <text evidence="3">The sequence shown here is derived from an EMBL/GenBank/DDBJ whole genome shotgun (WGS) entry which is preliminary data.</text>
</comment>
<dbReference type="EMBL" id="JAOPGA020000732">
    <property type="protein sequence ID" value="KAL0481089.1"/>
    <property type="molecule type" value="Genomic_DNA"/>
</dbReference>
<feature type="compositionally biased region" description="Polar residues" evidence="2">
    <location>
        <begin position="130"/>
        <end position="139"/>
    </location>
</feature>
<feature type="compositionally biased region" description="Acidic residues" evidence="2">
    <location>
        <begin position="155"/>
        <end position="175"/>
    </location>
</feature>
<name>A0AAW2YVI6_9EUKA</name>
<evidence type="ECO:0000256" key="1">
    <source>
        <dbReference type="SAM" id="Coils"/>
    </source>
</evidence>
<feature type="region of interest" description="Disordered" evidence="2">
    <location>
        <begin position="129"/>
        <end position="176"/>
    </location>
</feature>
<sequence>MAIGCGHLFATCSDKKVRWWSCLGDVVEQRLRPMNDSNRINSPRKGSLQVDFSSKSIASKLTPKNDINSIQDTTTFEDFFEASMRDLNLQGDPSIIKRRAFSAADITSPTSQIESRIYQDVLEYDEIQSDAVSSSSNRDPQYDEDESTQNQSTAADDDEPADDLLSDEENSDEDDDFKKDFKIMEFEKEIVMLRKQLLTSTDRIAKYKYKLKNAQSKLHMSESEVDGLSQKYQHIKNEFHEVRARSELLQSELERSKLECENVRHEHEIITNKVDALCIENGFNKSEGIQKVSQLIESLQKQVEESRASEEEPSLGVDTINTTPIQTEIIDKQQHSDDINALNNMNSIFIESVKDRIKDLDQDFENSMTSVQEVILVSDQVRQENVHLIQKVQSLDAEVNALKHLLYSMGEEEQGQDLIKMMGDYVVEYSIELERLCASGNVGMSV</sequence>
<evidence type="ECO:0000256" key="2">
    <source>
        <dbReference type="SAM" id="MobiDB-lite"/>
    </source>
</evidence>
<gene>
    <name evidence="3" type="ORF">AKO1_012865</name>
</gene>
<accession>A0AAW2YVI6</accession>
<dbReference type="AlphaFoldDB" id="A0AAW2YVI6"/>
<organism evidence="3 4">
    <name type="scientific">Acrasis kona</name>
    <dbReference type="NCBI Taxonomy" id="1008807"/>
    <lineage>
        <taxon>Eukaryota</taxon>
        <taxon>Discoba</taxon>
        <taxon>Heterolobosea</taxon>
        <taxon>Tetramitia</taxon>
        <taxon>Eutetramitia</taxon>
        <taxon>Acrasidae</taxon>
        <taxon>Acrasis</taxon>
    </lineage>
</organism>
<protein>
    <submittedName>
        <fullName evidence="3">Uncharacterized protein</fullName>
    </submittedName>
</protein>
<reference evidence="3 4" key="1">
    <citation type="submission" date="2024-03" db="EMBL/GenBank/DDBJ databases">
        <title>The Acrasis kona genome and developmental transcriptomes reveal deep origins of eukaryotic multicellular pathways.</title>
        <authorList>
            <person name="Sheikh S."/>
            <person name="Fu C.-J."/>
            <person name="Brown M.W."/>
            <person name="Baldauf S.L."/>
        </authorList>
    </citation>
    <scope>NUCLEOTIDE SEQUENCE [LARGE SCALE GENOMIC DNA]</scope>
    <source>
        <strain evidence="3 4">ATCC MYA-3509</strain>
    </source>
</reference>
<evidence type="ECO:0000313" key="4">
    <source>
        <dbReference type="Proteomes" id="UP001431209"/>
    </source>
</evidence>
<feature type="coiled-coil region" evidence="1">
    <location>
        <begin position="204"/>
        <end position="309"/>
    </location>
</feature>
<dbReference type="Proteomes" id="UP001431209">
    <property type="component" value="Unassembled WGS sequence"/>
</dbReference>
<proteinExistence type="predicted"/>
<evidence type="ECO:0000313" key="3">
    <source>
        <dbReference type="EMBL" id="KAL0481089.1"/>
    </source>
</evidence>
<keyword evidence="1" id="KW-0175">Coiled coil</keyword>